<evidence type="ECO:0008006" key="3">
    <source>
        <dbReference type="Google" id="ProtNLM"/>
    </source>
</evidence>
<keyword evidence="2" id="KW-1185">Reference proteome</keyword>
<organism evidence="1 2">
    <name type="scientific">Pleurodeles waltl</name>
    <name type="common">Iberian ribbed newt</name>
    <dbReference type="NCBI Taxonomy" id="8319"/>
    <lineage>
        <taxon>Eukaryota</taxon>
        <taxon>Metazoa</taxon>
        <taxon>Chordata</taxon>
        <taxon>Craniata</taxon>
        <taxon>Vertebrata</taxon>
        <taxon>Euteleostomi</taxon>
        <taxon>Amphibia</taxon>
        <taxon>Batrachia</taxon>
        <taxon>Caudata</taxon>
        <taxon>Salamandroidea</taxon>
        <taxon>Salamandridae</taxon>
        <taxon>Pleurodelinae</taxon>
        <taxon>Pleurodeles</taxon>
    </lineage>
</organism>
<gene>
    <name evidence="1" type="ORF">NDU88_004419</name>
</gene>
<comment type="caution">
    <text evidence="1">The sequence shown here is derived from an EMBL/GenBank/DDBJ whole genome shotgun (WGS) entry which is preliminary data.</text>
</comment>
<reference evidence="1" key="1">
    <citation type="journal article" date="2022" name="bioRxiv">
        <title>Sequencing and chromosome-scale assembly of the giantPleurodeles waltlgenome.</title>
        <authorList>
            <person name="Brown T."/>
            <person name="Elewa A."/>
            <person name="Iarovenko S."/>
            <person name="Subramanian E."/>
            <person name="Araus A.J."/>
            <person name="Petzold A."/>
            <person name="Susuki M."/>
            <person name="Suzuki K.-i.T."/>
            <person name="Hayashi T."/>
            <person name="Toyoda A."/>
            <person name="Oliveira C."/>
            <person name="Osipova E."/>
            <person name="Leigh N.D."/>
            <person name="Simon A."/>
            <person name="Yun M.H."/>
        </authorList>
    </citation>
    <scope>NUCLEOTIDE SEQUENCE</scope>
    <source>
        <strain evidence="1">20211129_DDA</strain>
        <tissue evidence="1">Liver</tissue>
    </source>
</reference>
<dbReference type="EMBL" id="JANPWB010000012">
    <property type="protein sequence ID" value="KAJ1116201.1"/>
    <property type="molecule type" value="Genomic_DNA"/>
</dbReference>
<sequence>MLLPGLLHLPAVPSCPPQIESPTSYRSLSQSVAVCHCLPLLLGILTRPFTWSGPRPCRHFCCHSVTSFLLLFCGANSGTGTFLPKVAAVSSLARESVERTRSLSLPNRNLRVSASSVFP</sequence>
<accession>A0AAV7NKZ4</accession>
<evidence type="ECO:0000313" key="2">
    <source>
        <dbReference type="Proteomes" id="UP001066276"/>
    </source>
</evidence>
<dbReference type="Proteomes" id="UP001066276">
    <property type="component" value="Chromosome 8"/>
</dbReference>
<protein>
    <recommendedName>
        <fullName evidence="3">Secreted protein</fullName>
    </recommendedName>
</protein>
<proteinExistence type="predicted"/>
<name>A0AAV7NKZ4_PLEWA</name>
<dbReference type="AlphaFoldDB" id="A0AAV7NKZ4"/>
<evidence type="ECO:0000313" key="1">
    <source>
        <dbReference type="EMBL" id="KAJ1116201.1"/>
    </source>
</evidence>